<accession>A0ABN8MS51</accession>
<keyword evidence="4" id="KW-1185">Reference proteome</keyword>
<evidence type="ECO:0000256" key="1">
    <source>
        <dbReference type="SAM" id="MobiDB-lite"/>
    </source>
</evidence>
<dbReference type="Pfam" id="PF09409">
    <property type="entry name" value="PUB"/>
    <property type="match status" value="1"/>
</dbReference>
<dbReference type="SMART" id="SM00580">
    <property type="entry name" value="PUG"/>
    <property type="match status" value="1"/>
</dbReference>
<dbReference type="SMART" id="SM00166">
    <property type="entry name" value="UBX"/>
    <property type="match status" value="1"/>
</dbReference>
<dbReference type="InterPro" id="IPR018997">
    <property type="entry name" value="PUB_domain"/>
</dbReference>
<dbReference type="InterPro" id="IPR036339">
    <property type="entry name" value="PUB-like_dom_sf"/>
</dbReference>
<name>A0ABN8MS51_9CNID</name>
<dbReference type="Gene3D" id="3.10.20.90">
    <property type="entry name" value="Phosphatidylinositol 3-kinase Catalytic Subunit, Chain A, domain 1"/>
    <property type="match status" value="1"/>
</dbReference>
<organism evidence="3 4">
    <name type="scientific">Porites lobata</name>
    <dbReference type="NCBI Taxonomy" id="104759"/>
    <lineage>
        <taxon>Eukaryota</taxon>
        <taxon>Metazoa</taxon>
        <taxon>Cnidaria</taxon>
        <taxon>Anthozoa</taxon>
        <taxon>Hexacorallia</taxon>
        <taxon>Scleractinia</taxon>
        <taxon>Fungiina</taxon>
        <taxon>Poritidae</taxon>
        <taxon>Porites</taxon>
    </lineage>
</organism>
<dbReference type="CDD" id="cd10460">
    <property type="entry name" value="PUB_UBXD1"/>
    <property type="match status" value="1"/>
</dbReference>
<dbReference type="InterPro" id="IPR029071">
    <property type="entry name" value="Ubiquitin-like_domsf"/>
</dbReference>
<dbReference type="Proteomes" id="UP001159405">
    <property type="component" value="Unassembled WGS sequence"/>
</dbReference>
<comment type="caution">
    <text evidence="3">The sequence shown here is derived from an EMBL/GenBank/DDBJ whole genome shotgun (WGS) entry which is preliminary data.</text>
</comment>
<reference evidence="3 4" key="1">
    <citation type="submission" date="2022-05" db="EMBL/GenBank/DDBJ databases">
        <authorList>
            <consortium name="Genoscope - CEA"/>
            <person name="William W."/>
        </authorList>
    </citation>
    <scope>NUCLEOTIDE SEQUENCE [LARGE SCALE GENOMIC DNA]</scope>
</reference>
<dbReference type="PANTHER" id="PTHR23153">
    <property type="entry name" value="UBX-RELATED"/>
    <property type="match status" value="1"/>
</dbReference>
<dbReference type="InterPro" id="IPR001012">
    <property type="entry name" value="UBX_dom"/>
</dbReference>
<evidence type="ECO:0000259" key="2">
    <source>
        <dbReference type="PROSITE" id="PS50033"/>
    </source>
</evidence>
<dbReference type="Pfam" id="PF00789">
    <property type="entry name" value="UBX"/>
    <property type="match status" value="1"/>
</dbReference>
<dbReference type="EMBL" id="CALNXK010000003">
    <property type="protein sequence ID" value="CAH3034751.1"/>
    <property type="molecule type" value="Genomic_DNA"/>
</dbReference>
<proteinExistence type="predicted"/>
<dbReference type="CDD" id="cd16119">
    <property type="entry name" value="UBX_UBXN6"/>
    <property type="match status" value="1"/>
</dbReference>
<feature type="region of interest" description="Disordered" evidence="1">
    <location>
        <begin position="15"/>
        <end position="100"/>
    </location>
</feature>
<protein>
    <recommendedName>
        <fullName evidence="2">UBX domain-containing protein</fullName>
    </recommendedName>
</protein>
<sequence>MKKLFEKAKLEYKFKKAGEGHTLEGGSSSSSSSTQQASTSQTPASRTVPSSDAQRAGQAALERFSSYEKNAVRRPKSATATWKSREPATAASQGSSSGDALDLAKLKREVRHEMLIDGATQARKPVNVPQSTAEPTEVDCSTVQAHEGVYFSCPLCPASTLQREMDKHLAQCLEKHYKEEALSTSCSMIYSLNKDKDKVKACVDVLCRYLDNICKNPDEEKFQKVKQSNKVFQERVMPIKGAVPFLLACGFEDKVLPVEDSEDRFFVLPKEKSSDSEHLKMFKEVLLSSEALKPKLDRCLKVYKPSSHASRFEVPSDFFNKTADEVKREQLSRTEEIERSSQLRTRAMREAEKRPSKTYRFTLIRVRFPDGYILQGTFYSREKLRDVFEFVRQSLVSDWQPFVLSEATGQLTDENAILMDLGLVPAALVNFKWDPSVMRDIVAAQGQVDENVFLKPALLHLVQELS</sequence>
<dbReference type="InterPro" id="IPR042774">
    <property type="entry name" value="UBXN6_PUB"/>
</dbReference>
<evidence type="ECO:0000313" key="3">
    <source>
        <dbReference type="EMBL" id="CAH3034751.1"/>
    </source>
</evidence>
<feature type="domain" description="UBX" evidence="2">
    <location>
        <begin position="357"/>
        <end position="431"/>
    </location>
</feature>
<dbReference type="PROSITE" id="PS50033">
    <property type="entry name" value="UBX"/>
    <property type="match status" value="1"/>
</dbReference>
<evidence type="ECO:0000313" key="4">
    <source>
        <dbReference type="Proteomes" id="UP001159405"/>
    </source>
</evidence>
<dbReference type="PANTHER" id="PTHR23153:SF38">
    <property type="entry name" value="UBX DOMAIN-CONTAINING PROTEIN 6"/>
    <property type="match status" value="1"/>
</dbReference>
<gene>
    <name evidence="3" type="ORF">PLOB_00025249</name>
</gene>
<dbReference type="SUPFAM" id="SSF54236">
    <property type="entry name" value="Ubiquitin-like"/>
    <property type="match status" value="1"/>
</dbReference>
<feature type="compositionally biased region" description="Low complexity" evidence="1">
    <location>
        <begin position="27"/>
        <end position="45"/>
    </location>
</feature>
<dbReference type="SUPFAM" id="SSF143503">
    <property type="entry name" value="PUG domain-like"/>
    <property type="match status" value="1"/>
</dbReference>
<dbReference type="Gene3D" id="1.20.58.2190">
    <property type="match status" value="1"/>
</dbReference>